<evidence type="ECO:0000313" key="23">
    <source>
        <dbReference type="EMBL" id="CAJ0955766.1"/>
    </source>
</evidence>
<evidence type="ECO:0000313" key="24">
    <source>
        <dbReference type="Proteomes" id="UP001176940"/>
    </source>
</evidence>
<dbReference type="InterPro" id="IPR020894">
    <property type="entry name" value="Cadherin_CS"/>
</dbReference>
<dbReference type="PANTHER" id="PTHR24027">
    <property type="entry name" value="CADHERIN-23"/>
    <property type="match status" value="1"/>
</dbReference>
<evidence type="ECO:0000256" key="10">
    <source>
        <dbReference type="ARBA" id="ARBA00022837"/>
    </source>
</evidence>
<evidence type="ECO:0000259" key="22">
    <source>
        <dbReference type="PROSITE" id="PS50268"/>
    </source>
</evidence>
<evidence type="ECO:0000256" key="11">
    <source>
        <dbReference type="ARBA" id="ARBA00022889"/>
    </source>
</evidence>
<evidence type="ECO:0000256" key="13">
    <source>
        <dbReference type="ARBA" id="ARBA00022989"/>
    </source>
</evidence>
<reference evidence="23" key="1">
    <citation type="submission" date="2023-07" db="EMBL/GenBank/DDBJ databases">
        <authorList>
            <person name="Stuckert A."/>
        </authorList>
    </citation>
    <scope>NUCLEOTIDE SEQUENCE</scope>
</reference>
<accession>A0ABN9M3K5</accession>
<keyword evidence="6 18" id="KW-0812">Transmembrane</keyword>
<evidence type="ECO:0000256" key="19">
    <source>
        <dbReference type="RuleBase" id="RU004357"/>
    </source>
</evidence>
<evidence type="ECO:0000256" key="12">
    <source>
        <dbReference type="ARBA" id="ARBA00022949"/>
    </source>
</evidence>
<evidence type="ECO:0000256" key="3">
    <source>
        <dbReference type="ARBA" id="ARBA00021701"/>
    </source>
</evidence>
<evidence type="ECO:0000256" key="6">
    <source>
        <dbReference type="ARBA" id="ARBA00022692"/>
    </source>
</evidence>
<dbReference type="Pfam" id="PF00028">
    <property type="entry name" value="Cadherin"/>
    <property type="match status" value="5"/>
</dbReference>
<evidence type="ECO:0000256" key="18">
    <source>
        <dbReference type="RuleBase" id="RU003318"/>
    </source>
</evidence>
<evidence type="ECO:0000256" key="7">
    <source>
        <dbReference type="ARBA" id="ARBA00022723"/>
    </source>
</evidence>
<keyword evidence="9" id="KW-0677">Repeat</keyword>
<dbReference type="InterPro" id="IPR015919">
    <property type="entry name" value="Cadherin-like_sf"/>
</dbReference>
<dbReference type="Gene3D" id="4.10.900.10">
    <property type="entry name" value="TCF3-CBD (Catenin binding domain)"/>
    <property type="match status" value="1"/>
</dbReference>
<keyword evidence="11 18" id="KW-0130">Cell adhesion</keyword>
<keyword evidence="10 17" id="KW-0106">Calcium</keyword>
<evidence type="ECO:0000256" key="20">
    <source>
        <dbReference type="SAM" id="Phobius"/>
    </source>
</evidence>
<evidence type="ECO:0000256" key="14">
    <source>
        <dbReference type="ARBA" id="ARBA00023136"/>
    </source>
</evidence>
<keyword evidence="14 20" id="KW-0472">Membrane</keyword>
<dbReference type="SMART" id="SM00112">
    <property type="entry name" value="CA"/>
    <property type="match status" value="5"/>
</dbReference>
<dbReference type="PROSITE" id="PS50268">
    <property type="entry name" value="CADHERIN_2"/>
    <property type="match status" value="5"/>
</dbReference>
<evidence type="ECO:0000256" key="15">
    <source>
        <dbReference type="ARBA" id="ARBA00023180"/>
    </source>
</evidence>
<dbReference type="SUPFAM" id="SSF49313">
    <property type="entry name" value="Cadherin-like"/>
    <property type="match status" value="5"/>
</dbReference>
<dbReference type="EMBL" id="CAUEEQ010040693">
    <property type="protein sequence ID" value="CAJ0955766.1"/>
    <property type="molecule type" value="Genomic_DNA"/>
</dbReference>
<gene>
    <name evidence="23" type="ORF">RIMI_LOCUS15245669</name>
</gene>
<evidence type="ECO:0000256" key="4">
    <source>
        <dbReference type="ARBA" id="ARBA00022475"/>
    </source>
</evidence>
<feature type="domain" description="Cadherin" evidence="22">
    <location>
        <begin position="490"/>
        <end position="596"/>
    </location>
</feature>
<proteinExistence type="predicted"/>
<comment type="caution">
    <text evidence="23">The sequence shown here is derived from an EMBL/GenBank/DDBJ whole genome shotgun (WGS) entry which is preliminary data.</text>
</comment>
<keyword evidence="12" id="KW-0965">Cell junction</keyword>
<organism evidence="23 24">
    <name type="scientific">Ranitomeya imitator</name>
    <name type="common">mimic poison frog</name>
    <dbReference type="NCBI Taxonomy" id="111125"/>
    <lineage>
        <taxon>Eukaryota</taxon>
        <taxon>Metazoa</taxon>
        <taxon>Chordata</taxon>
        <taxon>Craniata</taxon>
        <taxon>Vertebrata</taxon>
        <taxon>Euteleostomi</taxon>
        <taxon>Amphibia</taxon>
        <taxon>Batrachia</taxon>
        <taxon>Anura</taxon>
        <taxon>Neobatrachia</taxon>
        <taxon>Hyloidea</taxon>
        <taxon>Dendrobatidae</taxon>
        <taxon>Dendrobatinae</taxon>
        <taxon>Ranitomeya</taxon>
    </lineage>
</organism>
<dbReference type="Gene3D" id="2.60.40.60">
    <property type="entry name" value="Cadherins"/>
    <property type="match status" value="5"/>
</dbReference>
<dbReference type="Proteomes" id="UP001176940">
    <property type="component" value="Unassembled WGS sequence"/>
</dbReference>
<evidence type="ECO:0000256" key="1">
    <source>
        <dbReference type="ARBA" id="ARBA00004251"/>
    </source>
</evidence>
<evidence type="ECO:0000256" key="2">
    <source>
        <dbReference type="ARBA" id="ARBA00004536"/>
    </source>
</evidence>
<keyword evidence="13 20" id="KW-1133">Transmembrane helix</keyword>
<comment type="function">
    <text evidence="19">Cadherins are calcium-dependent cell adhesion proteins.</text>
</comment>
<evidence type="ECO:0000256" key="9">
    <source>
        <dbReference type="ARBA" id="ARBA00022737"/>
    </source>
</evidence>
<name>A0ABN9M3K5_9NEOB</name>
<dbReference type="PRINTS" id="PR00205">
    <property type="entry name" value="CADHERIN"/>
</dbReference>
<keyword evidence="15" id="KW-0325">Glycoprotein</keyword>
<dbReference type="InterPro" id="IPR000233">
    <property type="entry name" value="Cadherin_Y-type_LIR"/>
</dbReference>
<evidence type="ECO:0000256" key="21">
    <source>
        <dbReference type="SAM" id="SignalP"/>
    </source>
</evidence>
<keyword evidence="5" id="KW-0165">Cleavage on pair of basic residues</keyword>
<dbReference type="InterPro" id="IPR002126">
    <property type="entry name" value="Cadherin-like_dom"/>
</dbReference>
<feature type="chain" id="PRO_5046766130" description="Cadherin-5" evidence="21">
    <location>
        <begin position="45"/>
        <end position="790"/>
    </location>
</feature>
<feature type="transmembrane region" description="Helical" evidence="20">
    <location>
        <begin position="613"/>
        <end position="634"/>
    </location>
</feature>
<feature type="domain" description="Cadherin" evidence="22">
    <location>
        <begin position="164"/>
        <end position="272"/>
    </location>
</feature>
<keyword evidence="8 21" id="KW-0732">Signal</keyword>
<evidence type="ECO:0000256" key="17">
    <source>
        <dbReference type="PROSITE-ProRule" id="PRU00043"/>
    </source>
</evidence>
<feature type="domain" description="Cadherin" evidence="22">
    <location>
        <begin position="389"/>
        <end position="490"/>
    </location>
</feature>
<feature type="domain" description="Cadherin" evidence="22">
    <location>
        <begin position="69"/>
        <end position="163"/>
    </location>
</feature>
<evidence type="ECO:0000256" key="5">
    <source>
        <dbReference type="ARBA" id="ARBA00022685"/>
    </source>
</evidence>
<keyword evidence="7" id="KW-0479">Metal-binding</keyword>
<feature type="domain" description="Cadherin" evidence="22">
    <location>
        <begin position="273"/>
        <end position="388"/>
    </location>
</feature>
<evidence type="ECO:0000256" key="8">
    <source>
        <dbReference type="ARBA" id="ARBA00022729"/>
    </source>
</evidence>
<feature type="signal peptide" evidence="21">
    <location>
        <begin position="1"/>
        <end position="44"/>
    </location>
</feature>
<sequence>MDDSFNCKDSFPMQGKTAGNPAMKKLLLLHLLVIINVFCHMVLCTHQEEQDGETRRRVKRHWVWNQISTLEEQTNIPYMIGTLKSTKLRTNAEYILQGEYANTLFKVKEDTGDIYGYERLDREKKAQYNLTALLVDTISKKTLEPPEMFSIRLIDINDNAPIFTQEAYNASVPEMSATDILVTKINAVDPDDPTVAGHAKVTYKILQGYEHFKINEITGEIYTLSSYLDRETKASYEVIVQAKDSPGLSGGFSSSATVIIHLSDINDNFPTFTKKQYTFNVYEDLRVGEVVGKISVEDVDEPQNRIAKYTFMKGIFEQWFKIKSNPQTNEGIIILTKPLNYESSDKQFRMSIEVTDPSIDLRVANQQRPSSTTEVIINVLDVDEPPEFMDPFYLFKVKEDEKQKNIGFVSAVDPDFPKKVVRYSAKTSKDDLIRVTANGSIYVGKSLDRETSAWHNFTVIAEEVDSATKKSSSANVYVQVLDVNDNAPEFAEPYAPRVCDNTANDEAILTISATDKDEMLPGTKFTYYSAEKENNFTVVDIRDNTAQIVVKNGAFNRDVTKFHYLPIVISDNGVPPLSSTNTLTITVCKCNEEGKFTYCEEYLKQTAVSSSTIIIIFCSLALILLCVLVAFLILRRMRSNGPLMLMKNPAEIHEQLVIYDEEGGGEMDTNGYDVSVLNSVRRNVARSKPDMVEPYPNLYAHVQKPARNGDMFSMIEVKKDDADNDGDCLPYDTLHIFGYEGSESNVESLSSLESGSSDSEIDYDVLNEWGPRFKMLADLYGLENLEEFPY</sequence>
<keyword evidence="4" id="KW-1003">Cell membrane</keyword>
<dbReference type="Pfam" id="PF01049">
    <property type="entry name" value="CADH_Y-type_LIR"/>
    <property type="match status" value="1"/>
</dbReference>
<keyword evidence="24" id="KW-1185">Reference proteome</keyword>
<dbReference type="PANTHER" id="PTHR24027:SF89">
    <property type="entry name" value="CADHERIN-5"/>
    <property type="match status" value="1"/>
</dbReference>
<dbReference type="CDD" id="cd11304">
    <property type="entry name" value="Cadherin_repeat"/>
    <property type="match status" value="5"/>
</dbReference>
<evidence type="ECO:0000256" key="16">
    <source>
        <dbReference type="ARBA" id="ARBA00030559"/>
    </source>
</evidence>
<protein>
    <recommendedName>
        <fullName evidence="3">Cadherin-5</fullName>
    </recommendedName>
    <alternativeName>
        <fullName evidence="16">Vascular endothelial cadherin</fullName>
    </alternativeName>
</protein>
<dbReference type="PROSITE" id="PS00232">
    <property type="entry name" value="CADHERIN_1"/>
    <property type="match status" value="3"/>
</dbReference>
<dbReference type="InterPro" id="IPR027397">
    <property type="entry name" value="Catenin-bd_sf"/>
</dbReference>
<comment type="subcellular location">
    <subcellularLocation>
        <location evidence="2">Cell junction</location>
        <location evidence="2">Adherens junction</location>
    </subcellularLocation>
    <subcellularLocation>
        <location evidence="1 18">Cell membrane</location>
        <topology evidence="1 18">Single-pass type I membrane protein</topology>
    </subcellularLocation>
</comment>
<dbReference type="InterPro" id="IPR039808">
    <property type="entry name" value="Cadherin"/>
</dbReference>